<evidence type="ECO:0000313" key="6">
    <source>
        <dbReference type="Proteomes" id="UP001082703"/>
    </source>
</evidence>
<comment type="subunit">
    <text evidence="1">Homodimer.</text>
</comment>
<comment type="catalytic activity">
    <reaction evidence="4">
        <text>(S)-ureidoglycolate = urea + glyoxylate</text>
        <dbReference type="Rhea" id="RHEA:11304"/>
        <dbReference type="ChEBI" id="CHEBI:16199"/>
        <dbReference type="ChEBI" id="CHEBI:36655"/>
        <dbReference type="ChEBI" id="CHEBI:57296"/>
        <dbReference type="EC" id="4.3.2.3"/>
    </reaction>
</comment>
<dbReference type="GO" id="GO:0050385">
    <property type="term" value="F:ureidoglycolate lyase activity"/>
    <property type="evidence" value="ECO:0007669"/>
    <property type="project" value="UniProtKB-EC"/>
</dbReference>
<dbReference type="Pfam" id="PF04115">
    <property type="entry name" value="Ureidogly_lyase"/>
    <property type="match status" value="1"/>
</dbReference>
<evidence type="ECO:0000256" key="2">
    <source>
        <dbReference type="ARBA" id="ARBA00022631"/>
    </source>
</evidence>
<keyword evidence="2" id="KW-0659">Purine metabolism</keyword>
<dbReference type="SUPFAM" id="SSF51182">
    <property type="entry name" value="RmlC-like cupins"/>
    <property type="match status" value="1"/>
</dbReference>
<dbReference type="EC" id="4.3.2.3" evidence="5"/>
<organism evidence="5 6">
    <name type="scientific">Caproiciproducens galactitolivorans</name>
    <dbReference type="NCBI Taxonomy" id="642589"/>
    <lineage>
        <taxon>Bacteria</taxon>
        <taxon>Bacillati</taxon>
        <taxon>Bacillota</taxon>
        <taxon>Clostridia</taxon>
        <taxon>Eubacteriales</taxon>
        <taxon>Acutalibacteraceae</taxon>
        <taxon>Caproiciproducens</taxon>
    </lineage>
</organism>
<protein>
    <submittedName>
        <fullName evidence="5">Ureidoglycolate lyase</fullName>
        <ecNumber evidence="5">4.3.2.3</ecNumber>
    </submittedName>
</protein>
<reference evidence="5 6" key="1">
    <citation type="submission" date="2022-11" db="EMBL/GenBank/DDBJ databases">
        <authorList>
            <person name="Caiyu Z."/>
        </authorList>
    </citation>
    <scope>NUCLEOTIDE SEQUENCE [LARGE SCALE GENOMIC DNA]</scope>
    <source>
        <strain evidence="5 6">YR-4</strain>
    </source>
</reference>
<dbReference type="RefSeq" id="WP_268057288.1">
    <property type="nucleotide sequence ID" value="NZ_JAPOHA010000003.1"/>
</dbReference>
<dbReference type="EMBL" id="JAPOHA010000003">
    <property type="protein sequence ID" value="MCY1713282.1"/>
    <property type="molecule type" value="Genomic_DNA"/>
</dbReference>
<evidence type="ECO:0000256" key="1">
    <source>
        <dbReference type="ARBA" id="ARBA00011738"/>
    </source>
</evidence>
<accession>A0ABT4BQW0</accession>
<sequence>MAIRLQSVSAEAFAPFGSVLEFPPDCSDAFHIVVKEPEQPWRLAVFRYTNREISVMENHPASMESFEPLSGVTVLLVAEHNSPDACSAFLLDKPVCLGKGIWHQVLSLTPEAQVKIAENMDVNSEFHTLAKPVFAALTEE</sequence>
<name>A0ABT4BQW0_9FIRM</name>
<keyword evidence="3 5" id="KW-0456">Lyase</keyword>
<evidence type="ECO:0000256" key="4">
    <source>
        <dbReference type="ARBA" id="ARBA00047684"/>
    </source>
</evidence>
<keyword evidence="6" id="KW-1185">Reference proteome</keyword>
<dbReference type="InterPro" id="IPR011051">
    <property type="entry name" value="RmlC_Cupin_sf"/>
</dbReference>
<evidence type="ECO:0000256" key="3">
    <source>
        <dbReference type="ARBA" id="ARBA00023239"/>
    </source>
</evidence>
<evidence type="ECO:0000313" key="5">
    <source>
        <dbReference type="EMBL" id="MCY1713282.1"/>
    </source>
</evidence>
<dbReference type="Gene3D" id="2.60.120.480">
    <property type="entry name" value="Ureidoglycolate hydrolase"/>
    <property type="match status" value="1"/>
</dbReference>
<proteinExistence type="predicted"/>
<dbReference type="InterPro" id="IPR007247">
    <property type="entry name" value="Ureidogly_lyase"/>
</dbReference>
<comment type="caution">
    <text evidence="5">The sequence shown here is derived from an EMBL/GenBank/DDBJ whole genome shotgun (WGS) entry which is preliminary data.</text>
</comment>
<dbReference type="InterPro" id="IPR024060">
    <property type="entry name" value="Ureidoglycolate_lyase_dom_sf"/>
</dbReference>
<dbReference type="Proteomes" id="UP001082703">
    <property type="component" value="Unassembled WGS sequence"/>
</dbReference>
<gene>
    <name evidence="5" type="ORF">OUY18_03295</name>
</gene>